<feature type="transmembrane region" description="Helical" evidence="1">
    <location>
        <begin position="235"/>
        <end position="258"/>
    </location>
</feature>
<evidence type="ECO:0000313" key="4">
    <source>
        <dbReference type="Proteomes" id="UP000077266"/>
    </source>
</evidence>
<name>A0A165CVU0_EXIGL</name>
<dbReference type="InParanoid" id="A0A165CVU0"/>
<evidence type="ECO:0000313" key="3">
    <source>
        <dbReference type="EMBL" id="KZV83242.1"/>
    </source>
</evidence>
<keyword evidence="1" id="KW-0812">Transmembrane</keyword>
<feature type="non-terminal residue" evidence="3">
    <location>
        <position position="304"/>
    </location>
</feature>
<feature type="transmembrane region" description="Helical" evidence="1">
    <location>
        <begin position="279"/>
        <end position="299"/>
    </location>
</feature>
<evidence type="ECO:0000256" key="1">
    <source>
        <dbReference type="SAM" id="Phobius"/>
    </source>
</evidence>
<feature type="transmembrane region" description="Helical" evidence="1">
    <location>
        <begin position="143"/>
        <end position="165"/>
    </location>
</feature>
<dbReference type="AlphaFoldDB" id="A0A165CVU0"/>
<feature type="transmembrane region" description="Helical" evidence="1">
    <location>
        <begin position="205"/>
        <end position="229"/>
    </location>
</feature>
<dbReference type="EMBL" id="KV426282">
    <property type="protein sequence ID" value="KZV83242.1"/>
    <property type="molecule type" value="Genomic_DNA"/>
</dbReference>
<dbReference type="OrthoDB" id="3219854at2759"/>
<feature type="transmembrane region" description="Helical" evidence="1">
    <location>
        <begin position="76"/>
        <end position="95"/>
    </location>
</feature>
<reference evidence="3 4" key="1">
    <citation type="journal article" date="2016" name="Mol. Biol. Evol.">
        <title>Comparative Genomics of Early-Diverging Mushroom-Forming Fungi Provides Insights into the Origins of Lignocellulose Decay Capabilities.</title>
        <authorList>
            <person name="Nagy L.G."/>
            <person name="Riley R."/>
            <person name="Tritt A."/>
            <person name="Adam C."/>
            <person name="Daum C."/>
            <person name="Floudas D."/>
            <person name="Sun H."/>
            <person name="Yadav J.S."/>
            <person name="Pangilinan J."/>
            <person name="Larsson K.H."/>
            <person name="Matsuura K."/>
            <person name="Barry K."/>
            <person name="Labutti K."/>
            <person name="Kuo R."/>
            <person name="Ohm R.A."/>
            <person name="Bhattacharya S.S."/>
            <person name="Shirouzu T."/>
            <person name="Yoshinaga Y."/>
            <person name="Martin F.M."/>
            <person name="Grigoriev I.V."/>
            <person name="Hibbett D.S."/>
        </authorList>
    </citation>
    <scope>NUCLEOTIDE SEQUENCE [LARGE SCALE GENOMIC DNA]</scope>
    <source>
        <strain evidence="3 4">HHB12029</strain>
    </source>
</reference>
<keyword evidence="4" id="KW-1185">Reference proteome</keyword>
<dbReference type="InterPro" id="IPR045338">
    <property type="entry name" value="DUF6535"/>
</dbReference>
<dbReference type="Pfam" id="PF20153">
    <property type="entry name" value="DUF6535"/>
    <property type="match status" value="1"/>
</dbReference>
<dbReference type="STRING" id="1314781.A0A165CVU0"/>
<keyword evidence="1" id="KW-1133">Transmembrane helix</keyword>
<gene>
    <name evidence="3" type="ORF">EXIGLDRAFT_684069</name>
</gene>
<protein>
    <recommendedName>
        <fullName evidence="2">DUF6535 domain-containing protein</fullName>
    </recommendedName>
</protein>
<proteinExistence type="predicted"/>
<accession>A0A165CVU0</accession>
<dbReference type="Proteomes" id="UP000077266">
    <property type="component" value="Unassembled WGS sequence"/>
</dbReference>
<evidence type="ECO:0000259" key="2">
    <source>
        <dbReference type="Pfam" id="PF20153"/>
    </source>
</evidence>
<organism evidence="3 4">
    <name type="scientific">Exidia glandulosa HHB12029</name>
    <dbReference type="NCBI Taxonomy" id="1314781"/>
    <lineage>
        <taxon>Eukaryota</taxon>
        <taxon>Fungi</taxon>
        <taxon>Dikarya</taxon>
        <taxon>Basidiomycota</taxon>
        <taxon>Agaricomycotina</taxon>
        <taxon>Agaricomycetes</taxon>
        <taxon>Auriculariales</taxon>
        <taxon>Exidiaceae</taxon>
        <taxon>Exidia</taxon>
    </lineage>
</organism>
<sequence>MDYVVGPDALPDGDGDIPASDATVYPAEETDTEFGRKYPPDPYGKELEDNARVWRVYRDEATLYDKSMLNGWNKTLDILLIFAGLFSAVVTAFVIESYQQLQPDLEEYIAEALYASLVPHGTNASAPVMRAPSDFTASWTSRWINGLWVTSLVIALAVALLSILVKQWLEEYAARMTKATQSTHHWARRRALYFNGIMDWRVPEFISLLPVALHLALFLFFSGLVLLIWSLDMVLTLWILFCTVFLFVFYAGATVLPMRTRNCPTSTPILRQIQSVTYTLARWTLATMAVILSLDWVVWGKIRA</sequence>
<keyword evidence="1" id="KW-0472">Membrane</keyword>
<feature type="domain" description="DUF6535" evidence="2">
    <location>
        <begin position="54"/>
        <end position="230"/>
    </location>
</feature>